<protein>
    <recommendedName>
        <fullName evidence="4">RING-type E3 ubiquitin transferase</fullName>
        <ecNumber evidence="4">2.3.2.27</ecNumber>
    </recommendedName>
</protein>
<dbReference type="EC" id="2.3.2.27" evidence="4"/>
<evidence type="ECO:0000256" key="8">
    <source>
        <dbReference type="ARBA" id="ARBA00022989"/>
    </source>
</evidence>
<evidence type="ECO:0000256" key="4">
    <source>
        <dbReference type="ARBA" id="ARBA00012483"/>
    </source>
</evidence>
<dbReference type="GO" id="GO:0061630">
    <property type="term" value="F:ubiquitin protein ligase activity"/>
    <property type="evidence" value="ECO:0007669"/>
    <property type="project" value="UniProtKB-EC"/>
</dbReference>
<evidence type="ECO:0000256" key="2">
    <source>
        <dbReference type="ARBA" id="ARBA00004141"/>
    </source>
</evidence>
<evidence type="ECO:0000256" key="7">
    <source>
        <dbReference type="ARBA" id="ARBA00022786"/>
    </source>
</evidence>
<dbReference type="PANTHER" id="PTHR13145:SF0">
    <property type="entry name" value="E3 UBIQUITIN-PROTEIN LIGASE MARCHF6"/>
    <property type="match status" value="1"/>
</dbReference>
<evidence type="ECO:0000313" key="12">
    <source>
        <dbReference type="EMBL" id="KAF5394247.1"/>
    </source>
</evidence>
<keyword evidence="7" id="KW-0833">Ubl conjugation pathway</keyword>
<evidence type="ECO:0000256" key="1">
    <source>
        <dbReference type="ARBA" id="ARBA00000900"/>
    </source>
</evidence>
<evidence type="ECO:0000256" key="3">
    <source>
        <dbReference type="ARBA" id="ARBA00004906"/>
    </source>
</evidence>
<dbReference type="GO" id="GO:0005789">
    <property type="term" value="C:endoplasmic reticulum membrane"/>
    <property type="evidence" value="ECO:0007669"/>
    <property type="project" value="TreeGrafter"/>
</dbReference>
<dbReference type="AlphaFoldDB" id="A0A8J4SJV5"/>
<feature type="transmembrane region" description="Helical" evidence="10">
    <location>
        <begin position="178"/>
        <end position="199"/>
    </location>
</feature>
<feature type="domain" description="E3 ubiquitin-protein ligase MARCHF6-like C-terminal" evidence="11">
    <location>
        <begin position="76"/>
        <end position="202"/>
    </location>
</feature>
<keyword evidence="9 10" id="KW-0472">Membrane</keyword>
<evidence type="ECO:0000259" key="11">
    <source>
        <dbReference type="Pfam" id="PF23113"/>
    </source>
</evidence>
<comment type="caution">
    <text evidence="12">The sequence shown here is derived from an EMBL/GenBank/DDBJ whole genome shotgun (WGS) entry which is preliminary data.</text>
</comment>
<dbReference type="PANTHER" id="PTHR13145">
    <property type="entry name" value="SSM4 PROTEIN"/>
    <property type="match status" value="1"/>
</dbReference>
<reference evidence="12" key="1">
    <citation type="submission" date="2019-05" db="EMBL/GenBank/DDBJ databases">
        <title>Annotation for the trematode Paragonimus heterotremus.</title>
        <authorList>
            <person name="Choi Y.-J."/>
        </authorList>
    </citation>
    <scope>NUCLEOTIDE SEQUENCE</scope>
    <source>
        <strain evidence="12">LC</strain>
    </source>
</reference>
<feature type="transmembrane region" description="Helical" evidence="10">
    <location>
        <begin position="90"/>
        <end position="115"/>
    </location>
</feature>
<dbReference type="GO" id="GO:0036503">
    <property type="term" value="P:ERAD pathway"/>
    <property type="evidence" value="ECO:0007669"/>
    <property type="project" value="TreeGrafter"/>
</dbReference>
<keyword evidence="8 10" id="KW-1133">Transmembrane helix</keyword>
<accession>A0A8J4SJV5</accession>
<dbReference type="Pfam" id="PF23113">
    <property type="entry name" value="MARCHF6_C"/>
    <property type="match status" value="1"/>
</dbReference>
<dbReference type="OrthoDB" id="6233928at2759"/>
<dbReference type="Proteomes" id="UP000748531">
    <property type="component" value="Unassembled WGS sequence"/>
</dbReference>
<keyword evidence="5" id="KW-0808">Transferase</keyword>
<evidence type="ECO:0000256" key="10">
    <source>
        <dbReference type="SAM" id="Phobius"/>
    </source>
</evidence>
<name>A0A8J4SJV5_9TREM</name>
<evidence type="ECO:0000256" key="5">
    <source>
        <dbReference type="ARBA" id="ARBA00022679"/>
    </source>
</evidence>
<proteinExistence type="predicted"/>
<evidence type="ECO:0000256" key="9">
    <source>
        <dbReference type="ARBA" id="ARBA00023136"/>
    </source>
</evidence>
<sequence length="208" mass="23543">MLSLDFSLPSILASTWRAVSVLLSQTGRILSLSQTWRVLRIWTRSGTTCEISIPRPALPPPISHLRGTSLGVDTALLFRALQRVRNATQLIGVAVLFLVFLPVCLGLLINLMFIVPFQLGPKKTLIVGFWELWIFGIMHLKVIILLTLTGPSWWLRRRLEAIQDELVQRRYDARSWRILNEIAPLLVMVGMCLAVPYLLAYHSAGWFG</sequence>
<evidence type="ECO:0000256" key="6">
    <source>
        <dbReference type="ARBA" id="ARBA00022692"/>
    </source>
</evidence>
<comment type="catalytic activity">
    <reaction evidence="1">
        <text>S-ubiquitinyl-[E2 ubiquitin-conjugating enzyme]-L-cysteine + [acceptor protein]-L-lysine = [E2 ubiquitin-conjugating enzyme]-L-cysteine + N(6)-ubiquitinyl-[acceptor protein]-L-lysine.</text>
        <dbReference type="EC" id="2.3.2.27"/>
    </reaction>
</comment>
<comment type="subcellular location">
    <subcellularLocation>
        <location evidence="2">Membrane</location>
        <topology evidence="2">Multi-pass membrane protein</topology>
    </subcellularLocation>
</comment>
<dbReference type="EMBL" id="LUCH01019537">
    <property type="protein sequence ID" value="KAF5394247.1"/>
    <property type="molecule type" value="Genomic_DNA"/>
</dbReference>
<keyword evidence="6 10" id="KW-0812">Transmembrane</keyword>
<dbReference type="InterPro" id="IPR056521">
    <property type="entry name" value="MARCHF6-like_C"/>
</dbReference>
<gene>
    <name evidence="12" type="ORF">PHET_11974</name>
</gene>
<organism evidence="12 13">
    <name type="scientific">Paragonimus heterotremus</name>
    <dbReference type="NCBI Taxonomy" id="100268"/>
    <lineage>
        <taxon>Eukaryota</taxon>
        <taxon>Metazoa</taxon>
        <taxon>Spiralia</taxon>
        <taxon>Lophotrochozoa</taxon>
        <taxon>Platyhelminthes</taxon>
        <taxon>Trematoda</taxon>
        <taxon>Digenea</taxon>
        <taxon>Plagiorchiida</taxon>
        <taxon>Troglotremata</taxon>
        <taxon>Troglotrematidae</taxon>
        <taxon>Paragonimus</taxon>
    </lineage>
</organism>
<keyword evidence="13" id="KW-1185">Reference proteome</keyword>
<comment type="pathway">
    <text evidence="3">Protein modification; protein ubiquitination.</text>
</comment>
<evidence type="ECO:0000313" key="13">
    <source>
        <dbReference type="Proteomes" id="UP000748531"/>
    </source>
</evidence>
<feature type="transmembrane region" description="Helical" evidence="10">
    <location>
        <begin position="127"/>
        <end position="148"/>
    </location>
</feature>